<dbReference type="AlphaFoldDB" id="A0A7R7VDZ6"/>
<feature type="domain" description="FMN-dependent dehydrogenase" evidence="2">
    <location>
        <begin position="61"/>
        <end position="125"/>
    </location>
</feature>
<dbReference type="InterPro" id="IPR013785">
    <property type="entry name" value="Aldolase_TIM"/>
</dbReference>
<protein>
    <recommendedName>
        <fullName evidence="2">FMN-dependent dehydrogenase domain-containing protein</fullName>
    </recommendedName>
</protein>
<dbReference type="GeneID" id="66977411"/>
<name>A0A7R7VDZ6_ASPCH</name>
<dbReference type="RefSeq" id="XP_043131574.1">
    <property type="nucleotide sequence ID" value="XM_043279453.1"/>
</dbReference>
<dbReference type="Proteomes" id="UP000637239">
    <property type="component" value="Chromosome 1"/>
</dbReference>
<reference evidence="3" key="2">
    <citation type="submission" date="2021-02" db="EMBL/GenBank/DDBJ databases">
        <title>Aspergillus chevalieri M1 genome sequence.</title>
        <authorList>
            <person name="Kadooka C."/>
            <person name="Mori K."/>
            <person name="Futagami T."/>
        </authorList>
    </citation>
    <scope>NUCLEOTIDE SEQUENCE</scope>
    <source>
        <strain evidence="3">M1</strain>
    </source>
</reference>
<dbReference type="KEGG" id="ache:ACHE_10454S"/>
<dbReference type="Pfam" id="PF01070">
    <property type="entry name" value="FMN_dh"/>
    <property type="match status" value="1"/>
</dbReference>
<keyword evidence="4" id="KW-1185">Reference proteome</keyword>
<reference evidence="3" key="1">
    <citation type="submission" date="2021-01" db="EMBL/GenBank/DDBJ databases">
        <authorList>
            <consortium name="Aspergillus chevalieri M1 genome sequencing consortium"/>
            <person name="Kazuki M."/>
            <person name="Futagami T."/>
        </authorList>
    </citation>
    <scope>NUCLEOTIDE SEQUENCE</scope>
    <source>
        <strain evidence="3">M1</strain>
    </source>
</reference>
<evidence type="ECO:0000313" key="4">
    <source>
        <dbReference type="Proteomes" id="UP000637239"/>
    </source>
</evidence>
<evidence type="ECO:0000259" key="2">
    <source>
        <dbReference type="Pfam" id="PF01070"/>
    </source>
</evidence>
<evidence type="ECO:0000256" key="1">
    <source>
        <dbReference type="ARBA" id="ARBA00001917"/>
    </source>
</evidence>
<organism evidence="3 4">
    <name type="scientific">Aspergillus chevalieri</name>
    <name type="common">Eurotium chevalieri</name>
    <dbReference type="NCBI Taxonomy" id="182096"/>
    <lineage>
        <taxon>Eukaryota</taxon>
        <taxon>Fungi</taxon>
        <taxon>Dikarya</taxon>
        <taxon>Ascomycota</taxon>
        <taxon>Pezizomycotina</taxon>
        <taxon>Eurotiomycetes</taxon>
        <taxon>Eurotiomycetidae</taxon>
        <taxon>Eurotiales</taxon>
        <taxon>Aspergillaceae</taxon>
        <taxon>Aspergillus</taxon>
        <taxon>Aspergillus subgen. Aspergillus</taxon>
    </lineage>
</organism>
<proteinExistence type="predicted"/>
<dbReference type="Gene3D" id="3.20.20.70">
    <property type="entry name" value="Aldolase class I"/>
    <property type="match status" value="1"/>
</dbReference>
<dbReference type="SUPFAM" id="SSF51395">
    <property type="entry name" value="FMN-linked oxidoreductases"/>
    <property type="match status" value="1"/>
</dbReference>
<evidence type="ECO:0000313" key="3">
    <source>
        <dbReference type="EMBL" id="BCR83052.1"/>
    </source>
</evidence>
<dbReference type="EMBL" id="AP024416">
    <property type="protein sequence ID" value="BCR83052.1"/>
    <property type="molecule type" value="Genomic_DNA"/>
</dbReference>
<dbReference type="InterPro" id="IPR000262">
    <property type="entry name" value="FMN-dep_DH"/>
</dbReference>
<comment type="cofactor">
    <cofactor evidence="1">
        <name>FMN</name>
        <dbReference type="ChEBI" id="CHEBI:58210"/>
    </cofactor>
</comment>
<dbReference type="GO" id="GO:0016491">
    <property type="term" value="F:oxidoreductase activity"/>
    <property type="evidence" value="ECO:0007669"/>
    <property type="project" value="InterPro"/>
</dbReference>
<sequence>MLAFPCCKIFTFCTICERNFIIMNATPNSTPHSYEVDVYQEGLRDKRPAITFNAFEWEKLAKERLLAESFGYVWGSAGSRETDGNNRAAFKRWGIVPSRLVKSDFPSLKTTLFGDEYNYPMAIAPSFEDFYFQTIGEI</sequence>
<gene>
    <name evidence="3" type="ORF">ACHE_10454S</name>
</gene>
<accession>A0A7R7VDZ6</accession>